<keyword evidence="2" id="KW-0812">Transmembrane</keyword>
<name>A0ABV2X4G3_9NOCA</name>
<proteinExistence type="predicted"/>
<organism evidence="3 4">
    <name type="scientific">Nocardia niwae</name>
    <dbReference type="NCBI Taxonomy" id="626084"/>
    <lineage>
        <taxon>Bacteria</taxon>
        <taxon>Bacillati</taxon>
        <taxon>Actinomycetota</taxon>
        <taxon>Actinomycetes</taxon>
        <taxon>Mycobacteriales</taxon>
        <taxon>Nocardiaceae</taxon>
        <taxon>Nocardia</taxon>
    </lineage>
</organism>
<feature type="transmembrane region" description="Helical" evidence="2">
    <location>
        <begin position="135"/>
        <end position="158"/>
    </location>
</feature>
<sequence>MASSLRSEVRAAAVAAVAVVAVSALAGVGWGFAAPTERLLVVEPGRGVALTGESTHQFDALALFVLAGAVLGLLCALAAWRWRSARGPLLQLGLLIGCGAGAVVMANVGEQIAAWSHPHPSDPPVGQIVTLPIELGSALALIVQPLFASLVMLFLAALSTSEDLGSGRRTTGDEAEPFGSFPPHAEAASGENLPYRGYEPAAEGYSVPEYRPRY</sequence>
<dbReference type="Proteomes" id="UP001550535">
    <property type="component" value="Unassembled WGS sequence"/>
</dbReference>
<gene>
    <name evidence="3" type="ORF">ABZ507_03095</name>
</gene>
<keyword evidence="4" id="KW-1185">Reference proteome</keyword>
<evidence type="ECO:0000313" key="4">
    <source>
        <dbReference type="Proteomes" id="UP001550535"/>
    </source>
</evidence>
<feature type="transmembrane region" description="Helical" evidence="2">
    <location>
        <begin position="92"/>
        <end position="115"/>
    </location>
</feature>
<evidence type="ECO:0000313" key="3">
    <source>
        <dbReference type="EMBL" id="MEU2120794.1"/>
    </source>
</evidence>
<dbReference type="EMBL" id="JBEYBR010000004">
    <property type="protein sequence ID" value="MEU2120794.1"/>
    <property type="molecule type" value="Genomic_DNA"/>
</dbReference>
<protein>
    <submittedName>
        <fullName evidence="3">DUF2567 domain-containing protein</fullName>
    </submittedName>
</protein>
<comment type="caution">
    <text evidence="3">The sequence shown here is derived from an EMBL/GenBank/DDBJ whole genome shotgun (WGS) entry which is preliminary data.</text>
</comment>
<dbReference type="InterPro" id="IPR021213">
    <property type="entry name" value="DUF2567"/>
</dbReference>
<evidence type="ECO:0000256" key="2">
    <source>
        <dbReference type="SAM" id="Phobius"/>
    </source>
</evidence>
<dbReference type="RefSeq" id="WP_063022371.1">
    <property type="nucleotide sequence ID" value="NZ_JBEYBR010000004.1"/>
</dbReference>
<accession>A0ABV2X4G3</accession>
<keyword evidence="2" id="KW-0472">Membrane</keyword>
<feature type="region of interest" description="Disordered" evidence="1">
    <location>
        <begin position="163"/>
        <end position="199"/>
    </location>
</feature>
<feature type="transmembrane region" description="Helical" evidence="2">
    <location>
        <begin position="60"/>
        <end position="80"/>
    </location>
</feature>
<dbReference type="Pfam" id="PF10821">
    <property type="entry name" value="DUF2567"/>
    <property type="match status" value="1"/>
</dbReference>
<feature type="transmembrane region" description="Helical" evidence="2">
    <location>
        <begin position="12"/>
        <end position="33"/>
    </location>
</feature>
<reference evidence="3 4" key="1">
    <citation type="submission" date="2024-06" db="EMBL/GenBank/DDBJ databases">
        <title>The Natural Products Discovery Center: Release of the First 8490 Sequenced Strains for Exploring Actinobacteria Biosynthetic Diversity.</title>
        <authorList>
            <person name="Kalkreuter E."/>
            <person name="Kautsar S.A."/>
            <person name="Yang D."/>
            <person name="Bader C.D."/>
            <person name="Teijaro C.N."/>
            <person name="Fluegel L."/>
            <person name="Davis C.M."/>
            <person name="Simpson J.R."/>
            <person name="Lauterbach L."/>
            <person name="Steele A.D."/>
            <person name="Gui C."/>
            <person name="Meng S."/>
            <person name="Li G."/>
            <person name="Viehrig K."/>
            <person name="Ye F."/>
            <person name="Su P."/>
            <person name="Kiefer A.F."/>
            <person name="Nichols A."/>
            <person name="Cepeda A.J."/>
            <person name="Yan W."/>
            <person name="Fan B."/>
            <person name="Jiang Y."/>
            <person name="Adhikari A."/>
            <person name="Zheng C.-J."/>
            <person name="Schuster L."/>
            <person name="Cowan T.M."/>
            <person name="Smanski M.J."/>
            <person name="Chevrette M.G."/>
            <person name="De Carvalho L.P.S."/>
            <person name="Shen B."/>
        </authorList>
    </citation>
    <scope>NUCLEOTIDE SEQUENCE [LARGE SCALE GENOMIC DNA]</scope>
    <source>
        <strain evidence="3 4">NPDC019434</strain>
    </source>
</reference>
<evidence type="ECO:0000256" key="1">
    <source>
        <dbReference type="SAM" id="MobiDB-lite"/>
    </source>
</evidence>
<keyword evidence="2" id="KW-1133">Transmembrane helix</keyword>